<comment type="caution">
    <text evidence="8">The sequence shown here is derived from an EMBL/GenBank/DDBJ whole genome shotgun (WGS) entry which is preliminary data.</text>
</comment>
<name>A0A2T1GNG8_9CYAN</name>
<dbReference type="OrthoDB" id="9803065at2"/>
<accession>A0A2T1GNG8</accession>
<dbReference type="AlphaFoldDB" id="A0A2T1GNG8"/>
<comment type="similarity">
    <text evidence="2">Belongs to the DsbD family.</text>
</comment>
<feature type="transmembrane region" description="Helical" evidence="6">
    <location>
        <begin position="75"/>
        <end position="100"/>
    </location>
</feature>
<evidence type="ECO:0000313" key="9">
    <source>
        <dbReference type="Proteomes" id="UP000238937"/>
    </source>
</evidence>
<dbReference type="GO" id="GO:0017004">
    <property type="term" value="P:cytochrome complex assembly"/>
    <property type="evidence" value="ECO:0007669"/>
    <property type="project" value="InterPro"/>
</dbReference>
<feature type="transmembrane region" description="Helical" evidence="6">
    <location>
        <begin position="45"/>
        <end position="69"/>
    </location>
</feature>
<keyword evidence="4 6" id="KW-1133">Transmembrane helix</keyword>
<protein>
    <submittedName>
        <fullName evidence="8">Cytochrome C biogenesis protein CcdA</fullName>
    </submittedName>
</protein>
<feature type="transmembrane region" description="Helical" evidence="6">
    <location>
        <begin position="6"/>
        <end position="33"/>
    </location>
</feature>
<feature type="transmembrane region" description="Helical" evidence="6">
    <location>
        <begin position="121"/>
        <end position="146"/>
    </location>
</feature>
<feature type="transmembrane region" description="Helical" evidence="6">
    <location>
        <begin position="187"/>
        <end position="213"/>
    </location>
</feature>
<evidence type="ECO:0000259" key="7">
    <source>
        <dbReference type="Pfam" id="PF02683"/>
    </source>
</evidence>
<sequence>MNEISLLTFGFALGGGFLTILSPCVLPVIPLVLGRSFASHRLGPVMLVLGLVSGFVAIGSLLGVASSWFVGFANLLRNVAVGLLFGLGVLAIFPALSYWVMSYVRFGKAWEPKAPGLWSEFWIGTQLGLLWTPCAGPALGSILVFAAVKHEVLGALALLTVYGLGAGIPLLAIAYSSRHITNSSRRLLPYTGAFQRIGGILMAGTAIAILLGWDVELQLWLAPLFPKLPL</sequence>
<evidence type="ECO:0000256" key="1">
    <source>
        <dbReference type="ARBA" id="ARBA00004141"/>
    </source>
</evidence>
<feature type="transmembrane region" description="Helical" evidence="6">
    <location>
        <begin position="152"/>
        <end position="175"/>
    </location>
</feature>
<reference evidence="8 9" key="1">
    <citation type="submission" date="2018-03" db="EMBL/GenBank/DDBJ databases">
        <title>The ancient ancestry and fast evolution of plastids.</title>
        <authorList>
            <person name="Moore K.R."/>
            <person name="Magnabosco C."/>
            <person name="Momper L."/>
            <person name="Gold D.A."/>
            <person name="Bosak T."/>
            <person name="Fournier G.P."/>
        </authorList>
    </citation>
    <scope>NUCLEOTIDE SEQUENCE [LARGE SCALE GENOMIC DNA]</scope>
    <source>
        <strain evidence="8 9">CCALA 037</strain>
    </source>
</reference>
<evidence type="ECO:0000256" key="3">
    <source>
        <dbReference type="ARBA" id="ARBA00022692"/>
    </source>
</evidence>
<dbReference type="InterPro" id="IPR051790">
    <property type="entry name" value="Cytochrome_c-biogenesis_DsbD"/>
</dbReference>
<evidence type="ECO:0000256" key="4">
    <source>
        <dbReference type="ARBA" id="ARBA00022989"/>
    </source>
</evidence>
<evidence type="ECO:0000256" key="6">
    <source>
        <dbReference type="SAM" id="Phobius"/>
    </source>
</evidence>
<keyword evidence="3 6" id="KW-0812">Transmembrane</keyword>
<dbReference type="PANTHER" id="PTHR31272">
    <property type="entry name" value="CYTOCHROME C-TYPE BIOGENESIS PROTEIN HI_1454-RELATED"/>
    <property type="match status" value="1"/>
</dbReference>
<comment type="subcellular location">
    <subcellularLocation>
        <location evidence="1">Membrane</location>
        <topology evidence="1">Multi-pass membrane protein</topology>
    </subcellularLocation>
</comment>
<proteinExistence type="inferred from homology"/>
<dbReference type="GO" id="GO:0016020">
    <property type="term" value="C:membrane"/>
    <property type="evidence" value="ECO:0007669"/>
    <property type="project" value="UniProtKB-SubCell"/>
</dbReference>
<dbReference type="RefSeq" id="WP_106299455.1">
    <property type="nucleotide sequence ID" value="NZ_PVWO01000006.1"/>
</dbReference>
<dbReference type="Proteomes" id="UP000238937">
    <property type="component" value="Unassembled WGS sequence"/>
</dbReference>
<dbReference type="InterPro" id="IPR003834">
    <property type="entry name" value="Cyt_c_assmbl_TM_dom"/>
</dbReference>
<organism evidence="8 9">
    <name type="scientific">Chamaesiphon polymorphus CCALA 037</name>
    <dbReference type="NCBI Taxonomy" id="2107692"/>
    <lineage>
        <taxon>Bacteria</taxon>
        <taxon>Bacillati</taxon>
        <taxon>Cyanobacteriota</taxon>
        <taxon>Cyanophyceae</taxon>
        <taxon>Gomontiellales</taxon>
        <taxon>Chamaesiphonaceae</taxon>
        <taxon>Chamaesiphon</taxon>
    </lineage>
</organism>
<dbReference type="EMBL" id="PVWO01000006">
    <property type="protein sequence ID" value="PSB59431.1"/>
    <property type="molecule type" value="Genomic_DNA"/>
</dbReference>
<evidence type="ECO:0000256" key="5">
    <source>
        <dbReference type="ARBA" id="ARBA00023136"/>
    </source>
</evidence>
<feature type="domain" description="Cytochrome C biogenesis protein transmembrane" evidence="7">
    <location>
        <begin position="7"/>
        <end position="209"/>
    </location>
</feature>
<dbReference type="PANTHER" id="PTHR31272:SF9">
    <property type="entry name" value="BLL1027 PROTEIN"/>
    <property type="match status" value="1"/>
</dbReference>
<evidence type="ECO:0000313" key="8">
    <source>
        <dbReference type="EMBL" id="PSB59431.1"/>
    </source>
</evidence>
<dbReference type="Pfam" id="PF02683">
    <property type="entry name" value="DsbD_TM"/>
    <property type="match status" value="1"/>
</dbReference>
<gene>
    <name evidence="8" type="ORF">C7B77_01015</name>
</gene>
<keyword evidence="5 6" id="KW-0472">Membrane</keyword>
<evidence type="ECO:0000256" key="2">
    <source>
        <dbReference type="ARBA" id="ARBA00006143"/>
    </source>
</evidence>
<keyword evidence="9" id="KW-1185">Reference proteome</keyword>